<organism evidence="1 2">
    <name type="scientific">Mycobacterium pseudoshottsii</name>
    <dbReference type="NCBI Taxonomy" id="265949"/>
    <lineage>
        <taxon>Bacteria</taxon>
        <taxon>Bacillati</taxon>
        <taxon>Actinomycetota</taxon>
        <taxon>Actinomycetes</taxon>
        <taxon>Mycobacteriales</taxon>
        <taxon>Mycobacteriaceae</taxon>
        <taxon>Mycobacterium</taxon>
        <taxon>Mycobacterium ulcerans group</taxon>
    </lineage>
</organism>
<accession>A0A9N7QPK5</accession>
<dbReference type="Proteomes" id="UP001058626">
    <property type="component" value="Chromosome"/>
</dbReference>
<reference evidence="1" key="1">
    <citation type="submission" date="2022-06" db="EMBL/GenBank/DDBJ databases">
        <title>Complete genome sequence of Mycobacterium pseudoshottsii NJB1907-Z4.</title>
        <authorList>
            <person name="Komine T."/>
            <person name="Fukano H."/>
            <person name="Wada S."/>
        </authorList>
    </citation>
    <scope>NUCLEOTIDE SEQUENCE</scope>
    <source>
        <strain evidence="1">NJB1907-Z4</strain>
    </source>
</reference>
<evidence type="ECO:0000313" key="1">
    <source>
        <dbReference type="EMBL" id="BDN83185.1"/>
    </source>
</evidence>
<keyword evidence="2" id="KW-1185">Reference proteome</keyword>
<dbReference type="EMBL" id="AP026367">
    <property type="protein sequence ID" value="BDN83185.1"/>
    <property type="molecule type" value="Genomic_DNA"/>
</dbReference>
<gene>
    <name evidence="1" type="ORF">NJB1907Z4_C34000</name>
</gene>
<sequence length="71" mass="8052">MALSLSQARSVYDRIGRIQDWQAFYEDETLDRLVANAALATGPRTGCCPRLCSTCSMRRMRGRCWTTCDES</sequence>
<name>A0A9N7QPK5_9MYCO</name>
<protein>
    <submittedName>
        <fullName evidence="1">Uncharacterized protein</fullName>
    </submittedName>
</protein>
<evidence type="ECO:0000313" key="2">
    <source>
        <dbReference type="Proteomes" id="UP001058626"/>
    </source>
</evidence>
<dbReference type="AlphaFoldDB" id="A0A9N7QPK5"/>
<proteinExistence type="predicted"/>